<name>A0AAV5V5T5_9BILA</name>
<dbReference type="AlphaFoldDB" id="A0AAV5V5T5"/>
<sequence>QLLLLLLHLLPRHLQVVFERRIRVLKIPGSMIVLSYFLLCHIDYQIQIVAQFGNVEIFLLRLFCSFAAHGFHGECFVTSVNALLGASHVDDLLSAVFGCPHADAALVRHDIIDGTVGDFDLCILPPRSLGHRRLLVVLFHFIFAAVLCRPSLRVRCRFSEFGPGRFLAVRAHSSTASANCRLHGFDDSLSLLSETLACLVAHALHHIHDDAALAVLGPVGELVRIRRRRVRVQTHSCENIAAGLLMSFGGRGGGRESGTGEVDLHLLILLLAFVLKSTIVALLDSSRNEVDGRIVIRLPTIAPLVEFALPSAILLLVTVVGPDSVSRLVLGLKMPSRVERPVQIPVLNGERLHTVLVVHFL</sequence>
<evidence type="ECO:0008006" key="3">
    <source>
        <dbReference type="Google" id="ProtNLM"/>
    </source>
</evidence>
<dbReference type="EMBL" id="BTSY01000002">
    <property type="protein sequence ID" value="GMT13900.1"/>
    <property type="molecule type" value="Genomic_DNA"/>
</dbReference>
<evidence type="ECO:0000313" key="2">
    <source>
        <dbReference type="Proteomes" id="UP001432322"/>
    </source>
</evidence>
<evidence type="ECO:0000313" key="1">
    <source>
        <dbReference type="EMBL" id="GMT13900.1"/>
    </source>
</evidence>
<dbReference type="Proteomes" id="UP001432322">
    <property type="component" value="Unassembled WGS sequence"/>
</dbReference>
<reference evidence="1" key="1">
    <citation type="submission" date="2023-10" db="EMBL/GenBank/DDBJ databases">
        <title>Genome assembly of Pristionchus species.</title>
        <authorList>
            <person name="Yoshida K."/>
            <person name="Sommer R.J."/>
        </authorList>
    </citation>
    <scope>NUCLEOTIDE SEQUENCE</scope>
    <source>
        <strain evidence="1">RS5133</strain>
    </source>
</reference>
<keyword evidence="2" id="KW-1185">Reference proteome</keyword>
<feature type="non-terminal residue" evidence="1">
    <location>
        <position position="361"/>
    </location>
</feature>
<organism evidence="1 2">
    <name type="scientific">Pristionchus fissidentatus</name>
    <dbReference type="NCBI Taxonomy" id="1538716"/>
    <lineage>
        <taxon>Eukaryota</taxon>
        <taxon>Metazoa</taxon>
        <taxon>Ecdysozoa</taxon>
        <taxon>Nematoda</taxon>
        <taxon>Chromadorea</taxon>
        <taxon>Rhabditida</taxon>
        <taxon>Rhabditina</taxon>
        <taxon>Diplogasteromorpha</taxon>
        <taxon>Diplogasteroidea</taxon>
        <taxon>Neodiplogasteridae</taxon>
        <taxon>Pristionchus</taxon>
    </lineage>
</organism>
<accession>A0AAV5V5T5</accession>
<comment type="caution">
    <text evidence="1">The sequence shown here is derived from an EMBL/GenBank/DDBJ whole genome shotgun (WGS) entry which is preliminary data.</text>
</comment>
<gene>
    <name evidence="1" type="ORF">PFISCL1PPCAC_5197</name>
</gene>
<proteinExistence type="predicted"/>
<protein>
    <recommendedName>
        <fullName evidence="3">G protein-coupled receptor</fullName>
    </recommendedName>
</protein>
<feature type="non-terminal residue" evidence="1">
    <location>
        <position position="1"/>
    </location>
</feature>